<dbReference type="Gene3D" id="3.30.1120.10">
    <property type="match status" value="1"/>
</dbReference>
<keyword evidence="2" id="KW-0106">Calcium</keyword>
<dbReference type="SUPFAM" id="SSF53649">
    <property type="entry name" value="Alkaline phosphatase-like"/>
    <property type="match status" value="1"/>
</dbReference>
<keyword evidence="1" id="KW-0479">Metal-binding</keyword>
<keyword evidence="4" id="KW-0732">Signal</keyword>
<reference evidence="6 7" key="1">
    <citation type="journal article" date="2023" name="Commun. Biol.">
        <title>Genome analysis of Parmales, the sister group of diatoms, reveals the evolutionary specialization of diatoms from phago-mixotrophs to photoautotrophs.</title>
        <authorList>
            <person name="Ban H."/>
            <person name="Sato S."/>
            <person name="Yoshikawa S."/>
            <person name="Yamada K."/>
            <person name="Nakamura Y."/>
            <person name="Ichinomiya M."/>
            <person name="Sato N."/>
            <person name="Blanc-Mathieu R."/>
            <person name="Endo H."/>
            <person name="Kuwata A."/>
            <person name="Ogata H."/>
        </authorList>
    </citation>
    <scope>NUCLEOTIDE SEQUENCE [LARGE SCALE GENOMIC DNA]</scope>
</reference>
<sequence length="510" mass="54485">MSMLALLLLFVSLLTHVLLIVIDDLGHADLPSSSPMAPGASPLHAPFLTDLMSTSTNLPNFRTYPQCTPSRASLFSGRRAESLGMAHYVLIHGQDYCLPSDVPLLPDLLPAGFRKTLLGKWHLGHARERCLPTSRGWDHYGGYYLGFTDFYSHDNAEMCCCGEVCDNGRETKEFNETFPDMHGLGEGGGYITDVVTEAALEEIAGFKEREEDRLFLTITMPATHAGPNDVPQYKDEDLDPSLLARSPLRAGFDAMMSNLDANIERVVAKMASERLLDDTLLVVVGDNGGSAHAGSSVYPLRGEKFAYFDGGIRTPGLVKLPGQREGRELRDLVWIGDLAPTILEAVGGKGGGGMDGVSRLREVGGGGGGGQRRERPFVTGLDPVTNSGAVFYGRHKMVVNGTALFVPAGEESGLGGWPRPADADDNSTEAGTAGEVMLFDIEADEGERVDLVEEEGLAGVLEEMLGEFGRVMDIARGAEAQSGALGLPLDVITPAGGGGYGPFLDNKLVD</sequence>
<proteinExistence type="predicted"/>
<evidence type="ECO:0000259" key="5">
    <source>
        <dbReference type="Pfam" id="PF00884"/>
    </source>
</evidence>
<dbReference type="PANTHER" id="PTHR10342">
    <property type="entry name" value="ARYLSULFATASE"/>
    <property type="match status" value="1"/>
</dbReference>
<evidence type="ECO:0000256" key="2">
    <source>
        <dbReference type="ARBA" id="ARBA00022837"/>
    </source>
</evidence>
<evidence type="ECO:0000313" key="6">
    <source>
        <dbReference type="EMBL" id="GMI37283.1"/>
    </source>
</evidence>
<evidence type="ECO:0000313" key="7">
    <source>
        <dbReference type="Proteomes" id="UP001165060"/>
    </source>
</evidence>
<evidence type="ECO:0000256" key="3">
    <source>
        <dbReference type="ARBA" id="ARBA00023180"/>
    </source>
</evidence>
<feature type="signal peptide" evidence="4">
    <location>
        <begin position="1"/>
        <end position="19"/>
    </location>
</feature>
<feature type="domain" description="Sulfatase N-terminal" evidence="5">
    <location>
        <begin position="16"/>
        <end position="347"/>
    </location>
</feature>
<feature type="chain" id="PRO_5045670304" description="Sulfatase N-terminal domain-containing protein" evidence="4">
    <location>
        <begin position="20"/>
        <end position="510"/>
    </location>
</feature>
<dbReference type="Pfam" id="PF00884">
    <property type="entry name" value="Sulfatase"/>
    <property type="match status" value="1"/>
</dbReference>
<dbReference type="EMBL" id="BRYB01001968">
    <property type="protein sequence ID" value="GMI37283.1"/>
    <property type="molecule type" value="Genomic_DNA"/>
</dbReference>
<dbReference type="Proteomes" id="UP001165060">
    <property type="component" value="Unassembled WGS sequence"/>
</dbReference>
<gene>
    <name evidence="6" type="ORF">TeGR_g10256</name>
</gene>
<comment type="caution">
    <text evidence="6">The sequence shown here is derived from an EMBL/GenBank/DDBJ whole genome shotgun (WGS) entry which is preliminary data.</text>
</comment>
<accession>A0ABQ6N156</accession>
<dbReference type="InterPro" id="IPR000917">
    <property type="entry name" value="Sulfatase_N"/>
</dbReference>
<evidence type="ECO:0000256" key="4">
    <source>
        <dbReference type="SAM" id="SignalP"/>
    </source>
</evidence>
<evidence type="ECO:0000256" key="1">
    <source>
        <dbReference type="ARBA" id="ARBA00022723"/>
    </source>
</evidence>
<dbReference type="Gene3D" id="3.40.720.10">
    <property type="entry name" value="Alkaline Phosphatase, subunit A"/>
    <property type="match status" value="1"/>
</dbReference>
<keyword evidence="7" id="KW-1185">Reference proteome</keyword>
<dbReference type="PANTHER" id="PTHR10342:SF274">
    <property type="entry name" value="ARYLSULFATASE B"/>
    <property type="match status" value="1"/>
</dbReference>
<dbReference type="InterPro" id="IPR047115">
    <property type="entry name" value="ARSB"/>
</dbReference>
<name>A0ABQ6N156_9STRA</name>
<organism evidence="6 7">
    <name type="scientific">Tetraparma gracilis</name>
    <dbReference type="NCBI Taxonomy" id="2962635"/>
    <lineage>
        <taxon>Eukaryota</taxon>
        <taxon>Sar</taxon>
        <taxon>Stramenopiles</taxon>
        <taxon>Ochrophyta</taxon>
        <taxon>Bolidophyceae</taxon>
        <taxon>Parmales</taxon>
        <taxon>Triparmaceae</taxon>
        <taxon>Tetraparma</taxon>
    </lineage>
</organism>
<protein>
    <recommendedName>
        <fullName evidence="5">Sulfatase N-terminal domain-containing protein</fullName>
    </recommendedName>
</protein>
<dbReference type="InterPro" id="IPR017850">
    <property type="entry name" value="Alkaline_phosphatase_core_sf"/>
</dbReference>
<keyword evidence="3" id="KW-0325">Glycoprotein</keyword>